<organism evidence="2 3">
    <name type="scientific">Flavobacterium orientale</name>
    <dbReference type="NCBI Taxonomy" id="1756020"/>
    <lineage>
        <taxon>Bacteria</taxon>
        <taxon>Pseudomonadati</taxon>
        <taxon>Bacteroidota</taxon>
        <taxon>Flavobacteriia</taxon>
        <taxon>Flavobacteriales</taxon>
        <taxon>Flavobacteriaceae</taxon>
        <taxon>Flavobacterium</taxon>
    </lineage>
</organism>
<dbReference type="SUPFAM" id="SSF53474">
    <property type="entry name" value="alpha/beta-Hydrolases"/>
    <property type="match status" value="1"/>
</dbReference>
<dbReference type="PANTHER" id="PTHR48098:SF6">
    <property type="entry name" value="FERRI-BACILLIBACTIN ESTERASE BESA"/>
    <property type="match status" value="1"/>
</dbReference>
<dbReference type="Proteomes" id="UP000625735">
    <property type="component" value="Unassembled WGS sequence"/>
</dbReference>
<gene>
    <name evidence="2" type="ORF">GCM10011343_22000</name>
</gene>
<dbReference type="RefSeq" id="WP_188362624.1">
    <property type="nucleotide sequence ID" value="NZ_BMFG01000008.1"/>
</dbReference>
<reference evidence="2" key="1">
    <citation type="journal article" date="2014" name="Int. J. Syst. Evol. Microbiol.">
        <title>Complete genome sequence of Corynebacterium casei LMG S-19264T (=DSM 44701T), isolated from a smear-ripened cheese.</title>
        <authorList>
            <consortium name="US DOE Joint Genome Institute (JGI-PGF)"/>
            <person name="Walter F."/>
            <person name="Albersmeier A."/>
            <person name="Kalinowski J."/>
            <person name="Ruckert C."/>
        </authorList>
    </citation>
    <scope>NUCLEOTIDE SEQUENCE</scope>
    <source>
        <strain evidence="2">CGMCC 1.12506</strain>
    </source>
</reference>
<keyword evidence="1" id="KW-0732">Signal</keyword>
<dbReference type="PANTHER" id="PTHR48098">
    <property type="entry name" value="ENTEROCHELIN ESTERASE-RELATED"/>
    <property type="match status" value="1"/>
</dbReference>
<comment type="caution">
    <text evidence="2">The sequence shown here is derived from an EMBL/GenBank/DDBJ whole genome shotgun (WGS) entry which is preliminary data.</text>
</comment>
<dbReference type="InterPro" id="IPR050583">
    <property type="entry name" value="Mycobacterial_A85_antigen"/>
</dbReference>
<proteinExistence type="predicted"/>
<reference evidence="2" key="2">
    <citation type="submission" date="2020-09" db="EMBL/GenBank/DDBJ databases">
        <authorList>
            <person name="Sun Q."/>
            <person name="Zhou Y."/>
        </authorList>
    </citation>
    <scope>NUCLEOTIDE SEQUENCE</scope>
    <source>
        <strain evidence="2">CGMCC 1.12506</strain>
    </source>
</reference>
<feature type="signal peptide" evidence="1">
    <location>
        <begin position="1"/>
        <end position="18"/>
    </location>
</feature>
<evidence type="ECO:0000256" key="1">
    <source>
        <dbReference type="SAM" id="SignalP"/>
    </source>
</evidence>
<protein>
    <submittedName>
        <fullName evidence="2">Esterase</fullName>
    </submittedName>
</protein>
<evidence type="ECO:0000313" key="3">
    <source>
        <dbReference type="Proteomes" id="UP000625735"/>
    </source>
</evidence>
<dbReference type="Gene3D" id="3.40.50.1820">
    <property type="entry name" value="alpha/beta hydrolase"/>
    <property type="match status" value="1"/>
</dbReference>
<dbReference type="InterPro" id="IPR000801">
    <property type="entry name" value="Esterase-like"/>
</dbReference>
<evidence type="ECO:0000313" key="2">
    <source>
        <dbReference type="EMBL" id="GGD31413.1"/>
    </source>
</evidence>
<dbReference type="InterPro" id="IPR029058">
    <property type="entry name" value="AB_hydrolase_fold"/>
</dbReference>
<name>A0A916Y597_9FLAO</name>
<dbReference type="EMBL" id="BMFG01000008">
    <property type="protein sequence ID" value="GGD31413.1"/>
    <property type="molecule type" value="Genomic_DNA"/>
</dbReference>
<keyword evidence="3" id="KW-1185">Reference proteome</keyword>
<accession>A0A916Y597</accession>
<feature type="chain" id="PRO_5036719022" evidence="1">
    <location>
        <begin position="19"/>
        <end position="304"/>
    </location>
</feature>
<sequence>MKNKILLLLLVAFSSLFGQEVKVASGKVERIKNFKSKYVPERNIDVWLPENYSTKKNYAVLYMHDGQMLFDDTTTWNKQEWGVDEAIESLISEGFIKEVIVVGIWNTSNRHAEYFPQKPFENLTQEELEIVNQNLRENNRIENHLRPVSDNYLKFIVTELKPMIDSKYKTLKDKDNTFIAGSSMGGLISLYAICEYPEVFGAAACISTHWPGIFGMENNPVPQALFAYLENSLPDPNENRIYFDYGTATLDALYPPLQKKVDEMMLSNNFTTESWITLEFEGADHSENAWRERLIHPFTFLLRK</sequence>
<dbReference type="AlphaFoldDB" id="A0A916Y597"/>
<dbReference type="Pfam" id="PF00756">
    <property type="entry name" value="Esterase"/>
    <property type="match status" value="1"/>
</dbReference>